<proteinExistence type="predicted"/>
<dbReference type="Gene3D" id="1.10.260.40">
    <property type="entry name" value="lambda repressor-like DNA-binding domains"/>
    <property type="match status" value="1"/>
</dbReference>
<dbReference type="Pfam" id="PF00356">
    <property type="entry name" value="LacI"/>
    <property type="match status" value="1"/>
</dbReference>
<dbReference type="PANTHER" id="PTHR30146:SF95">
    <property type="entry name" value="RIBOSE OPERON REPRESSOR"/>
    <property type="match status" value="1"/>
</dbReference>
<dbReference type="Proteomes" id="UP001431656">
    <property type="component" value="Chromosome"/>
</dbReference>
<dbReference type="Gene3D" id="3.40.50.2300">
    <property type="match status" value="2"/>
</dbReference>
<dbReference type="InterPro" id="IPR046335">
    <property type="entry name" value="LacI/GalR-like_sensor"/>
</dbReference>
<dbReference type="CDD" id="cd01392">
    <property type="entry name" value="HTH_LacI"/>
    <property type="match status" value="1"/>
</dbReference>
<evidence type="ECO:0000313" key="7">
    <source>
        <dbReference type="EMBL" id="BEH01297.1"/>
    </source>
</evidence>
<evidence type="ECO:0000256" key="1">
    <source>
        <dbReference type="ARBA" id="ARBA00022491"/>
    </source>
</evidence>
<evidence type="ECO:0000256" key="3">
    <source>
        <dbReference type="ARBA" id="ARBA00023125"/>
    </source>
</evidence>
<dbReference type="PROSITE" id="PS00356">
    <property type="entry name" value="HTH_LACI_1"/>
    <property type="match status" value="1"/>
</dbReference>
<keyword evidence="3 7" id="KW-0238">DNA-binding</keyword>
<gene>
    <name evidence="7" type="ORF">brsh051_05780</name>
</gene>
<organism evidence="7 8">
    <name type="scientific">Brooklawnia propionicigenes</name>
    <dbReference type="NCBI Taxonomy" id="3041175"/>
    <lineage>
        <taxon>Bacteria</taxon>
        <taxon>Bacillati</taxon>
        <taxon>Actinomycetota</taxon>
        <taxon>Actinomycetes</taxon>
        <taxon>Propionibacteriales</taxon>
        <taxon>Propionibacteriaceae</taxon>
        <taxon>Brooklawnia</taxon>
    </lineage>
</organism>
<dbReference type="CDD" id="cd06291">
    <property type="entry name" value="PBP1_Qymf-like"/>
    <property type="match status" value="1"/>
</dbReference>
<reference evidence="7" key="1">
    <citation type="journal article" date="2024" name="Int. J. Syst. Evol. Microbiol.">
        <title>Brooklawnia propionicigenes sp. nov., a facultatively anaerobic, propionate-producing bacterium isolated from a methanogenic reactor treating waste from cattle farms.</title>
        <authorList>
            <person name="Akita Y."/>
            <person name="Ueki A."/>
            <person name="Tonouchi A."/>
            <person name="Sugawara Y."/>
            <person name="Honma S."/>
            <person name="Kaku N."/>
            <person name="Ueki K."/>
        </authorList>
    </citation>
    <scope>NUCLEOTIDE SEQUENCE</scope>
    <source>
        <strain evidence="7">SH051</strain>
    </source>
</reference>
<dbReference type="KEGG" id="broo:brsh051_05780"/>
<sequence length="335" mass="36791">MAEPNQTPSLVDVAARAGVSPTTVSRVLNNRGYLSQRTKDRVAQAIEELNYRPNEVARALLGQRTKMIGVIVPTVALPFFGEVVVSLEHALEQHGYRLLLCNSLGRADLEREYLDLLISNRVDGIISGAHNDAIPEYADIKLPLVTIDRQLAPQIPNVRCDNEAGGRMATELLLRRGCRHPALLTSTSSPRNMREAGYRAVLAEAGIEPIVGTVNFHTPEPRRTQQIDAWLSRWLPNVDGVFATDDLMAGTVLEWAAQSGVAVPDQLRVVGFDGTEAIRRALPGLSTVRQPIRLICRGATDLLLSQIDNHAFSAGDQQRIKPLEFPVSLFEGRTT</sequence>
<accession>A0AAN0K8T0</accession>
<evidence type="ECO:0000259" key="5">
    <source>
        <dbReference type="PROSITE" id="PS50932"/>
    </source>
</evidence>
<dbReference type="InterPro" id="IPR028082">
    <property type="entry name" value="Peripla_BP_I"/>
</dbReference>
<name>A0AAN0K8T0_9ACTN</name>
<evidence type="ECO:0000259" key="6">
    <source>
        <dbReference type="PROSITE" id="PS50943"/>
    </source>
</evidence>
<protein>
    <submittedName>
        <fullName evidence="7">LacI family DNA-binding transcriptional regulator</fullName>
    </submittedName>
</protein>
<dbReference type="PROSITE" id="PS50943">
    <property type="entry name" value="HTH_CROC1"/>
    <property type="match status" value="1"/>
</dbReference>
<evidence type="ECO:0000313" key="8">
    <source>
        <dbReference type="Proteomes" id="UP001431656"/>
    </source>
</evidence>
<dbReference type="PROSITE" id="PS50932">
    <property type="entry name" value="HTH_LACI_2"/>
    <property type="match status" value="1"/>
</dbReference>
<dbReference type="AlphaFoldDB" id="A0AAN0K8T0"/>
<dbReference type="InterPro" id="IPR000843">
    <property type="entry name" value="HTH_LacI"/>
</dbReference>
<keyword evidence="8" id="KW-1185">Reference proteome</keyword>
<dbReference type="PANTHER" id="PTHR30146">
    <property type="entry name" value="LACI-RELATED TRANSCRIPTIONAL REPRESSOR"/>
    <property type="match status" value="1"/>
</dbReference>
<dbReference type="SMART" id="SM00354">
    <property type="entry name" value="HTH_LACI"/>
    <property type="match status" value="1"/>
</dbReference>
<feature type="domain" description="HTH lacI-type" evidence="5">
    <location>
        <begin position="8"/>
        <end position="62"/>
    </location>
</feature>
<dbReference type="GO" id="GO:0003700">
    <property type="term" value="F:DNA-binding transcription factor activity"/>
    <property type="evidence" value="ECO:0007669"/>
    <property type="project" value="TreeGrafter"/>
</dbReference>
<keyword evidence="4" id="KW-0804">Transcription</keyword>
<evidence type="ECO:0000256" key="2">
    <source>
        <dbReference type="ARBA" id="ARBA00023015"/>
    </source>
</evidence>
<evidence type="ECO:0000256" key="4">
    <source>
        <dbReference type="ARBA" id="ARBA00023163"/>
    </source>
</evidence>
<dbReference type="SUPFAM" id="SSF53822">
    <property type="entry name" value="Periplasmic binding protein-like I"/>
    <property type="match status" value="1"/>
</dbReference>
<dbReference type="Pfam" id="PF13377">
    <property type="entry name" value="Peripla_BP_3"/>
    <property type="match status" value="1"/>
</dbReference>
<feature type="domain" description="HTH cro/C1-type" evidence="6">
    <location>
        <begin position="9"/>
        <end position="52"/>
    </location>
</feature>
<dbReference type="GO" id="GO:0000976">
    <property type="term" value="F:transcription cis-regulatory region binding"/>
    <property type="evidence" value="ECO:0007669"/>
    <property type="project" value="TreeGrafter"/>
</dbReference>
<dbReference type="InterPro" id="IPR010982">
    <property type="entry name" value="Lambda_DNA-bd_dom_sf"/>
</dbReference>
<dbReference type="RefSeq" id="WP_286267394.1">
    <property type="nucleotide sequence ID" value="NZ_AP028056.1"/>
</dbReference>
<dbReference type="EMBL" id="AP028056">
    <property type="protein sequence ID" value="BEH01297.1"/>
    <property type="molecule type" value="Genomic_DNA"/>
</dbReference>
<keyword evidence="1" id="KW-0678">Repressor</keyword>
<dbReference type="InterPro" id="IPR001387">
    <property type="entry name" value="Cro/C1-type_HTH"/>
</dbReference>
<keyword evidence="2" id="KW-0805">Transcription regulation</keyword>
<dbReference type="SUPFAM" id="SSF47413">
    <property type="entry name" value="lambda repressor-like DNA-binding domains"/>
    <property type="match status" value="1"/>
</dbReference>